<feature type="compositionally biased region" description="Acidic residues" evidence="1">
    <location>
        <begin position="1967"/>
        <end position="1977"/>
    </location>
</feature>
<feature type="region of interest" description="Disordered" evidence="1">
    <location>
        <begin position="1762"/>
        <end position="1822"/>
    </location>
</feature>
<feature type="region of interest" description="Disordered" evidence="1">
    <location>
        <begin position="1963"/>
        <end position="1983"/>
    </location>
</feature>
<protein>
    <submittedName>
        <fullName evidence="2">Uncharacterized protein</fullName>
    </submittedName>
</protein>
<reference evidence="2" key="1">
    <citation type="submission" date="2023-07" db="EMBL/GenBank/DDBJ databases">
        <authorList>
            <consortium name="AG Swart"/>
            <person name="Singh M."/>
            <person name="Singh A."/>
            <person name="Seah K."/>
            <person name="Emmerich C."/>
        </authorList>
    </citation>
    <scope>NUCLEOTIDE SEQUENCE</scope>
    <source>
        <strain evidence="2">DP1</strain>
    </source>
</reference>
<feature type="compositionally biased region" description="Basic and acidic residues" evidence="1">
    <location>
        <begin position="135"/>
        <end position="150"/>
    </location>
</feature>
<feature type="compositionally biased region" description="Basic and acidic residues" evidence="1">
    <location>
        <begin position="50"/>
        <end position="60"/>
    </location>
</feature>
<evidence type="ECO:0000256" key="1">
    <source>
        <dbReference type="SAM" id="MobiDB-lite"/>
    </source>
</evidence>
<feature type="compositionally biased region" description="Basic and acidic residues" evidence="1">
    <location>
        <begin position="621"/>
        <end position="634"/>
    </location>
</feature>
<feature type="region of interest" description="Disordered" evidence="1">
    <location>
        <begin position="1313"/>
        <end position="1388"/>
    </location>
</feature>
<feature type="region of interest" description="Disordered" evidence="1">
    <location>
        <begin position="675"/>
        <end position="749"/>
    </location>
</feature>
<keyword evidence="3" id="KW-1185">Reference proteome</keyword>
<feature type="compositionally biased region" description="Basic and acidic residues" evidence="1">
    <location>
        <begin position="372"/>
        <end position="388"/>
    </location>
</feature>
<feature type="region of interest" description="Disordered" evidence="1">
    <location>
        <begin position="39"/>
        <end position="83"/>
    </location>
</feature>
<name>A0AAD1XML9_EUPCR</name>
<feature type="region of interest" description="Disordered" evidence="1">
    <location>
        <begin position="574"/>
        <end position="634"/>
    </location>
</feature>
<feature type="compositionally biased region" description="Basic and acidic residues" evidence="1">
    <location>
        <begin position="1714"/>
        <end position="1728"/>
    </location>
</feature>
<proteinExistence type="predicted"/>
<feature type="compositionally biased region" description="Basic residues" evidence="1">
    <location>
        <begin position="503"/>
        <end position="522"/>
    </location>
</feature>
<comment type="caution">
    <text evidence="2">The sequence shown here is derived from an EMBL/GenBank/DDBJ whole genome shotgun (WGS) entry which is preliminary data.</text>
</comment>
<feature type="compositionally biased region" description="Basic and acidic residues" evidence="1">
    <location>
        <begin position="106"/>
        <end position="115"/>
    </location>
</feature>
<feature type="region of interest" description="Disordered" evidence="1">
    <location>
        <begin position="97"/>
        <end position="154"/>
    </location>
</feature>
<feature type="compositionally biased region" description="Polar residues" evidence="1">
    <location>
        <begin position="1046"/>
        <end position="1059"/>
    </location>
</feature>
<feature type="region of interest" description="Disordered" evidence="1">
    <location>
        <begin position="372"/>
        <end position="408"/>
    </location>
</feature>
<feature type="region of interest" description="Disordered" evidence="1">
    <location>
        <begin position="1037"/>
        <end position="1062"/>
    </location>
</feature>
<dbReference type="Proteomes" id="UP001295684">
    <property type="component" value="Unassembled WGS sequence"/>
</dbReference>
<feature type="compositionally biased region" description="Polar residues" evidence="1">
    <location>
        <begin position="1410"/>
        <end position="1430"/>
    </location>
</feature>
<evidence type="ECO:0000313" key="2">
    <source>
        <dbReference type="EMBL" id="CAI2375613.1"/>
    </source>
</evidence>
<feature type="compositionally biased region" description="Polar residues" evidence="1">
    <location>
        <begin position="710"/>
        <end position="725"/>
    </location>
</feature>
<feature type="region of interest" description="Disordered" evidence="1">
    <location>
        <begin position="1404"/>
        <end position="1433"/>
    </location>
</feature>
<organism evidence="2 3">
    <name type="scientific">Euplotes crassus</name>
    <dbReference type="NCBI Taxonomy" id="5936"/>
    <lineage>
        <taxon>Eukaryota</taxon>
        <taxon>Sar</taxon>
        <taxon>Alveolata</taxon>
        <taxon>Ciliophora</taxon>
        <taxon>Intramacronucleata</taxon>
        <taxon>Spirotrichea</taxon>
        <taxon>Hypotrichia</taxon>
        <taxon>Euplotida</taxon>
        <taxon>Euplotidae</taxon>
        <taxon>Moneuplotes</taxon>
    </lineage>
</organism>
<feature type="region of interest" description="Disordered" evidence="1">
    <location>
        <begin position="503"/>
        <end position="553"/>
    </location>
</feature>
<gene>
    <name evidence="2" type="ORF">ECRASSUSDP1_LOCUS16976</name>
</gene>
<sequence>MSSRNLLVGLANSHSIGSLFVHSKEKIKGDIPQSVANEETKLKSQRLNKPFKEETKEQNIFKKRKKSRPFSAKSQVKKLRPTSGKRYQIDKNISKVKPRNVSKLSYTKDKSSTRKERLRLKNLKTNQKHSSLKHLLGDLDGHKSKKEKSLGKPKAYQTNLKENIDINNQRMNYNSSRSRQAKLCCSKSNTIVSSPRQTENLKLEKGFGNRKSSFVNLKRDKEGIQLIFAENVGKISDINCKNNLQNTHSSKGLKLLHNIEKDFKLEQSTSKAVHKNIDTNSTFESVHKKIPEIEYISCSKGKTPKNKIFSFQRSGRASAFSITKPTVIKKKTVMSSSRQLLRRDWATSRKECKHDKYTKELESFVNDLTGKIENDPIEKPHKPKDRSLNIKGFQKINTTAPKTSTMEKKQETELKNALEEINCFRTLTLKDITEAQKDCNKEPPNADKISSSDIEQIRKVKNSGVNWSCKNKQIDKKKNPIKKKNFMKISNKREGINIKRASIKKRRKGSKRKRKTSQKKLKNPHDLTRKARSMNRSGCEDEPTFSPFKEANSRSNKGKVSLCVLNPSRNCKKVSDRRKESKTHTLDCEKKSQKGSNNCEAEIGTIKKSKKNLTNSTGKRNTSEEKNYHFSSDHKNYQRNLLDETKIFANIKSDSKKAQKTVIKMPKVTNFLSTIEKNEHLTSGNEIRDPRNNPKRTETTQKQKSKRINPNKSRPLSGGPPQSNNPKDKSLVRKPIITTRPRTAKHPPIVLEGNQNVSNAPCNYESNGKDFDINSRCAPEKIHNDNKSQLSRLESCSKNSGNFMKDFRVVSSQGPQEIIVKDSLKQGSHPNLKIKSGSNFCKTKFGHLKQVVHQEQQKMQSRNNHPSRGLSGANSLKISLKNISEIDNDFQIYGLKERVDFNNKRIPQTNVKLRIKDSSSNKENKCMKINRPNSAKIISHNFGTKLLKRDPSVTIIKKQITEIQNEDKSEPNILNQDTHECHKIGSKISANIPSFEQYSNVSKKENVICNNPNLQKEIKALKQIETPSALECDLHAEKEDGDESSKSISKANQGQIPSNERNKARLAVISECGIHEIEASGSNKDKTKKGTQGVQYQDCRNFSYDDPKLHSTPLLNVTNKCNYEVNDKLCRVDDPQDDISIISSRIETNRKALNISNFDKLPRNHDGRVENTSFLRSVCKKVPICKNDIQLEKSRKNLAHVRSTDKTNKSSSAICNADKDKKCLDKEYSKSLTLLKRSTVKKHSKEFGKYKDSDDALIENYKSIKKKQSLVSLIKNIKPRPGSAGINPSNPLVTQKIKSSLMLLKKSILKSKKLGSNREPGKDFYNPFKTQEFQRESPKPQTSKFKRKTKSSSYSSKPPHKRKYFKSSKAIPPLHSAKEDPPNDLNGKILQQLLNPHKICQKEYLPTHPRNPSSRQPPNKSSNSTASQENESLDGSLFENSTFGLAFQIPEYTKFLKYQVKEFQVMSKTLEKETLKKTRELKTKLKNHKISDRSYIEEINMIQVKEKAKKKQIKTNKKNFIKMLGKLHKDSEKVNYRKEYKSSKNTSGISSETNSLQYEESHDNLNSIGKPDCFGARFGKKTLLTCDLSAINIFGVNSAPKNTSKIGKIFGGVKQNNISTDSTKAVKVMVGSEDKHLFSMIPFEEYKSKQMTSISPAGSFLESPVVAQNSYQDLKNIKNWIESNNLGIESCEEKKQEYEPSDVSHFSSLTSEIEETKGSQKQEQKDEVIPENQIAPTNQNEDACNTPLQSCADIEEGIKLPLIKTNSGQGGRRTSEEEPLDQEDDKNKSFGGDIESKSSKVDVFIPSKELSPKGNKNEHNSHLKTQIESIRKSDDAKICNKASGMLEAKAIVKSENGKLQPQELNKNEELLVKLISMKEPVVDPLTAMKQKLSPQARLSSTKNMKQMREQTEIISSITYDLILHDIFELMFPPKINVAALSKDYAHMPKHIAEDLYQKIDFSSSSESESDTELDQESSDSSTYSALKIPTDSAYVKQYISEVLQEIEKDMPSEIGENLSVPIKINDLILLRDLQGSEYTVDHIPGFETKSIIDIQVYLRKERTDKAAKENERKKLINSVIQKENSGSSHNIMKELDEKSVETTYSMLCEYQHIHNKAIFDALNEALDRRRPYGLRGCPPIWSRKLKVLSSNFSNICSLKNPSTQPIQNDSVGLILDQASKQVETWSKYFAGTLPTSELFQKNNLDDDESIDLKQAREDRLCCVISDEMDELSQRFIDIEHEFTTVKIDLANMISDTIVEETVTLLQEIEGNRA</sequence>
<feature type="compositionally biased region" description="Basic residues" evidence="1">
    <location>
        <begin position="116"/>
        <end position="132"/>
    </location>
</feature>
<evidence type="ECO:0000313" key="3">
    <source>
        <dbReference type="Proteomes" id="UP001295684"/>
    </source>
</evidence>
<feature type="compositionally biased region" description="Polar residues" evidence="1">
    <location>
        <begin position="395"/>
        <end position="404"/>
    </location>
</feature>
<feature type="compositionally biased region" description="Polar residues" evidence="1">
    <location>
        <begin position="1734"/>
        <end position="1745"/>
    </location>
</feature>
<dbReference type="EMBL" id="CAMPGE010017104">
    <property type="protein sequence ID" value="CAI2375613.1"/>
    <property type="molecule type" value="Genomic_DNA"/>
</dbReference>
<feature type="compositionally biased region" description="Basic and acidic residues" evidence="1">
    <location>
        <begin position="574"/>
        <end position="592"/>
    </location>
</feature>
<accession>A0AAD1XML9</accession>
<feature type="region of interest" description="Disordered" evidence="1">
    <location>
        <begin position="1696"/>
        <end position="1745"/>
    </location>
</feature>
<feature type="compositionally biased region" description="Basic and acidic residues" evidence="1">
    <location>
        <begin position="676"/>
        <end position="701"/>
    </location>
</feature>